<protein>
    <submittedName>
        <fullName evidence="1">Uncharacterized protein</fullName>
    </submittedName>
</protein>
<dbReference type="EMBL" id="FNGV01000009">
    <property type="protein sequence ID" value="SDM48883.1"/>
    <property type="molecule type" value="Genomic_DNA"/>
</dbReference>
<name>A0A1G9TMH9_9FLAO</name>
<sequence length="39" mass="4571">MQKKSAMKGLKKKLLTVLQIISLVYIPKKRIKLSFALRR</sequence>
<keyword evidence="2" id="KW-1185">Reference proteome</keyword>
<organism evidence="1 2">
    <name type="scientific">Kriegella aquimaris</name>
    <dbReference type="NCBI Taxonomy" id="192904"/>
    <lineage>
        <taxon>Bacteria</taxon>
        <taxon>Pseudomonadati</taxon>
        <taxon>Bacteroidota</taxon>
        <taxon>Flavobacteriia</taxon>
        <taxon>Flavobacteriales</taxon>
        <taxon>Flavobacteriaceae</taxon>
        <taxon>Kriegella</taxon>
    </lineage>
</organism>
<evidence type="ECO:0000313" key="2">
    <source>
        <dbReference type="Proteomes" id="UP000199440"/>
    </source>
</evidence>
<evidence type="ECO:0000313" key="1">
    <source>
        <dbReference type="EMBL" id="SDM48883.1"/>
    </source>
</evidence>
<reference evidence="1 2" key="1">
    <citation type="submission" date="2016-10" db="EMBL/GenBank/DDBJ databases">
        <authorList>
            <person name="de Groot N.N."/>
        </authorList>
    </citation>
    <scope>NUCLEOTIDE SEQUENCE [LARGE SCALE GENOMIC DNA]</scope>
    <source>
        <strain evidence="1 2">DSM 19886</strain>
    </source>
</reference>
<gene>
    <name evidence="1" type="ORF">SAMN04488514_109126</name>
</gene>
<dbReference type="Proteomes" id="UP000199440">
    <property type="component" value="Unassembled WGS sequence"/>
</dbReference>
<dbReference type="STRING" id="192904.SAMN04488514_109126"/>
<accession>A0A1G9TMH9</accession>
<dbReference type="AlphaFoldDB" id="A0A1G9TMH9"/>
<proteinExistence type="predicted"/>